<dbReference type="KEGG" id="nhe:NECHADRAFT_86024"/>
<proteinExistence type="predicted"/>
<feature type="compositionally biased region" description="Basic and acidic residues" evidence="1">
    <location>
        <begin position="13"/>
        <end position="24"/>
    </location>
</feature>
<organism evidence="2 3">
    <name type="scientific">Fusarium vanettenii (strain ATCC MYA-4622 / CBS 123669 / FGSC 9596 / NRRL 45880 / 77-13-4)</name>
    <name type="common">Fusarium solani subsp. pisi</name>
    <dbReference type="NCBI Taxonomy" id="660122"/>
    <lineage>
        <taxon>Eukaryota</taxon>
        <taxon>Fungi</taxon>
        <taxon>Dikarya</taxon>
        <taxon>Ascomycota</taxon>
        <taxon>Pezizomycotina</taxon>
        <taxon>Sordariomycetes</taxon>
        <taxon>Hypocreomycetidae</taxon>
        <taxon>Hypocreales</taxon>
        <taxon>Nectriaceae</taxon>
        <taxon>Fusarium</taxon>
        <taxon>Fusarium solani species complex</taxon>
        <taxon>Fusarium vanettenii</taxon>
    </lineage>
</organism>
<dbReference type="Proteomes" id="UP000005206">
    <property type="component" value="Chromosome 10"/>
</dbReference>
<evidence type="ECO:0000313" key="3">
    <source>
        <dbReference type="Proteomes" id="UP000005206"/>
    </source>
</evidence>
<sequence>MLFDATAVPSVKVPERHRSPAEEEGSRCEWSYGLTMGERMGLCITWWTRSYSVPRVDIGINRDPANNTILTTWWGIYEKYKRRETWVSVQPTSSGSTAQRALAERQAHAPHALQKLGIAIEGTWRGQARYHSSGVMSGAQGNWFKVLEVAWGRWSWRTEDGGDGAEMHGRRLDAKRTGRAGHVPRLGRDGKETGDYLGGWSPKPVSCIISSPTGALIWVFKPTYDLSVAMADGEVFLSLMGSI</sequence>
<dbReference type="GeneID" id="9671609"/>
<dbReference type="InParanoid" id="C7Z248"/>
<name>C7Z248_FUSV7</name>
<dbReference type="VEuPathDB" id="FungiDB:NECHADRAFT_86024"/>
<evidence type="ECO:0000313" key="2">
    <source>
        <dbReference type="EMBL" id="EEU42111.1"/>
    </source>
</evidence>
<dbReference type="AlphaFoldDB" id="C7Z248"/>
<accession>C7Z248</accession>
<reference evidence="2 3" key="1">
    <citation type="journal article" date="2009" name="PLoS Genet.">
        <title>The genome of Nectria haematococca: contribution of supernumerary chromosomes to gene expansion.</title>
        <authorList>
            <person name="Coleman J.J."/>
            <person name="Rounsley S.D."/>
            <person name="Rodriguez-Carres M."/>
            <person name="Kuo A."/>
            <person name="Wasmann C.C."/>
            <person name="Grimwood J."/>
            <person name="Schmutz J."/>
            <person name="Taga M."/>
            <person name="White G.J."/>
            <person name="Zhou S."/>
            <person name="Schwartz D.C."/>
            <person name="Freitag M."/>
            <person name="Ma L.J."/>
            <person name="Danchin E.G."/>
            <person name="Henrissat B."/>
            <person name="Coutinho P.M."/>
            <person name="Nelson D.R."/>
            <person name="Straney D."/>
            <person name="Napoli C.A."/>
            <person name="Barker B.M."/>
            <person name="Gribskov M."/>
            <person name="Rep M."/>
            <person name="Kroken S."/>
            <person name="Molnar I."/>
            <person name="Rensing C."/>
            <person name="Kennell J.C."/>
            <person name="Zamora J."/>
            <person name="Farman M.L."/>
            <person name="Selker E.U."/>
            <person name="Salamov A."/>
            <person name="Shapiro H."/>
            <person name="Pangilinan J."/>
            <person name="Lindquist E."/>
            <person name="Lamers C."/>
            <person name="Grigoriev I.V."/>
            <person name="Geiser D.M."/>
            <person name="Covert S.F."/>
            <person name="Temporini E."/>
            <person name="Vanetten H.D."/>
        </authorList>
    </citation>
    <scope>NUCLEOTIDE SEQUENCE [LARGE SCALE GENOMIC DNA]</scope>
    <source>
        <strain evidence="3">ATCC MYA-4622 / CBS 123669 / FGSC 9596 / NRRL 45880 / 77-13-4</strain>
    </source>
</reference>
<gene>
    <name evidence="2" type="ORF">NECHADRAFT_86024</name>
</gene>
<keyword evidence="3" id="KW-1185">Reference proteome</keyword>
<dbReference type="RefSeq" id="XP_003047824.1">
    <property type="nucleotide sequence ID" value="XM_003047778.1"/>
</dbReference>
<feature type="region of interest" description="Disordered" evidence="1">
    <location>
        <begin position="1"/>
        <end position="24"/>
    </location>
</feature>
<dbReference type="EMBL" id="GG698906">
    <property type="protein sequence ID" value="EEU42111.1"/>
    <property type="molecule type" value="Genomic_DNA"/>
</dbReference>
<protein>
    <submittedName>
        <fullName evidence="2">Uncharacterized protein</fullName>
    </submittedName>
</protein>
<evidence type="ECO:0000256" key="1">
    <source>
        <dbReference type="SAM" id="MobiDB-lite"/>
    </source>
</evidence>
<dbReference type="HOGENOM" id="CLU_1142839_0_0_1"/>